<keyword evidence="8" id="KW-0695">RNA-directed DNA polymerase</keyword>
<dbReference type="InterPro" id="IPR000477">
    <property type="entry name" value="RT_dom"/>
</dbReference>
<dbReference type="PANTHER" id="PTHR41694:SF3">
    <property type="entry name" value="RNA-DIRECTED DNA POLYMERASE-RELATED"/>
    <property type="match status" value="1"/>
</dbReference>
<keyword evidence="4" id="KW-0540">Nuclease</keyword>
<dbReference type="PROSITE" id="PS50994">
    <property type="entry name" value="INTEGRASE"/>
    <property type="match status" value="1"/>
</dbReference>
<dbReference type="PROSITE" id="PS50878">
    <property type="entry name" value="RT_POL"/>
    <property type="match status" value="1"/>
</dbReference>
<keyword evidence="10" id="KW-0472">Membrane</keyword>
<dbReference type="GO" id="GO:0016787">
    <property type="term" value="F:hydrolase activity"/>
    <property type="evidence" value="ECO:0007669"/>
    <property type="project" value="UniProtKB-KW"/>
</dbReference>
<keyword evidence="15" id="KW-1185">Reference proteome</keyword>
<dbReference type="Pfam" id="PF00429">
    <property type="entry name" value="TLV_coat"/>
    <property type="match status" value="1"/>
</dbReference>
<evidence type="ECO:0000256" key="4">
    <source>
        <dbReference type="ARBA" id="ARBA00022722"/>
    </source>
</evidence>
<sequence>MVNSPTICQITVDRVLAPIRYAEPTATIIQYMDDILIAAPSMSQVDRLITAISQTLRVSGFKITSAKIKKGLCVTFLGVQIPNSYVTPPQIRIPRDIKTLHDMQQLVGSLQWIPNIILIPPEIMSPLYDLLKGKNPWEQKALTPEASSSLDFIEQQMSTTKLCLAMARPRVAASTTAVMIEEALLSQKGTVSVIHINSHNPIKGLYQTGNDKADAAAKGLWTLRDAQQLHDTLHIRAKAIAKQCGVTISDARHIVATCPHCQKAPLWSSGVNSRGLKASEIWQTDFTLCQLLKPRAWLAVTVDTHSGMIVATQHPKTNSKATIQHWLTAMAWLDVPTQIKTDNGPNFVSKSIQVFASKWNIIVVQGIPYNCTGQAIVEQANQTVKTKLEVPVNESNNKPADTSETLEAVTPVVIIPRVLYHSDEEMSLHMEKPDRLQKRELITGVTIAVLLGLEATVVLQNRRGLDLLLMQQGGLCAALKEECCFYADHTGVVVIIPRVLYHSDEEMSLHMEKPDRLQKRELITGVTIAVLLGLEATAYWILMWMAQDDPVQKHARDRTFIIPLGHDTCRMQLNHKTIFQIHNEDQPICGKHDGDFISLKLPHAVHHSINFSEVLQQPPFPRVLFRCRKQECPKD</sequence>
<dbReference type="InterPro" id="IPR003308">
    <property type="entry name" value="Integrase_Zn-bd_dom_N"/>
</dbReference>
<evidence type="ECO:0000256" key="6">
    <source>
        <dbReference type="ARBA" id="ARBA00022759"/>
    </source>
</evidence>
<dbReference type="InterPro" id="IPR043502">
    <property type="entry name" value="DNA/RNA_pol_sf"/>
</dbReference>
<dbReference type="Pfam" id="PF00078">
    <property type="entry name" value="RVT_1"/>
    <property type="match status" value="1"/>
</dbReference>
<keyword evidence="2" id="KW-0808">Transferase</keyword>
<dbReference type="InterPro" id="IPR012337">
    <property type="entry name" value="RNaseH-like_sf"/>
</dbReference>
<dbReference type="OrthoDB" id="9386368at2759"/>
<evidence type="ECO:0000259" key="13">
    <source>
        <dbReference type="PROSITE" id="PS50994"/>
    </source>
</evidence>
<dbReference type="PROSITE" id="PS50876">
    <property type="entry name" value="ZF_INTEGRASE"/>
    <property type="match status" value="1"/>
</dbReference>
<dbReference type="EMBL" id="SWJQ01000624">
    <property type="protein sequence ID" value="TRZ12073.1"/>
    <property type="molecule type" value="Genomic_DNA"/>
</dbReference>
<protein>
    <recommendedName>
        <fullName evidence="16">Reverse transcriptase</fullName>
    </recommendedName>
</protein>
<keyword evidence="9" id="KW-0863">Zinc-finger</keyword>
<dbReference type="Pfam" id="PF00665">
    <property type="entry name" value="rve"/>
    <property type="match status" value="1"/>
</dbReference>
<dbReference type="Gene3D" id="3.30.420.10">
    <property type="entry name" value="Ribonuclease H-like superfamily/Ribonuclease H"/>
    <property type="match status" value="1"/>
</dbReference>
<dbReference type="GO" id="GO:0004519">
    <property type="term" value="F:endonuclease activity"/>
    <property type="evidence" value="ECO:0007669"/>
    <property type="project" value="UniProtKB-KW"/>
</dbReference>
<dbReference type="SUPFAM" id="SSF46919">
    <property type="entry name" value="N-terminal Zn binding domain of HIV integrase"/>
    <property type="match status" value="1"/>
</dbReference>
<evidence type="ECO:0000256" key="7">
    <source>
        <dbReference type="ARBA" id="ARBA00022801"/>
    </source>
</evidence>
<dbReference type="InterPro" id="IPR001584">
    <property type="entry name" value="Integrase_cat-core"/>
</dbReference>
<dbReference type="Gene3D" id="1.10.287.210">
    <property type="match status" value="1"/>
</dbReference>
<feature type="domain" description="Integrase catalytic" evidence="13">
    <location>
        <begin position="274"/>
        <end position="441"/>
    </location>
</feature>
<comment type="caution">
    <text evidence="14">The sequence shown here is derived from an EMBL/GenBank/DDBJ whole genome shotgun (WGS) entry which is preliminary data.</text>
</comment>
<evidence type="ECO:0000256" key="3">
    <source>
        <dbReference type="ARBA" id="ARBA00022695"/>
    </source>
</evidence>
<dbReference type="InterPro" id="IPR017856">
    <property type="entry name" value="Integrase-like_N"/>
</dbReference>
<dbReference type="Pfam" id="PF06817">
    <property type="entry name" value="RVT_thumb"/>
    <property type="match status" value="1"/>
</dbReference>
<accession>A0A8K1G5H8</accession>
<evidence type="ECO:0000256" key="9">
    <source>
        <dbReference type="PROSITE-ProRule" id="PRU00450"/>
    </source>
</evidence>
<proteinExistence type="inferred from homology"/>
<dbReference type="InterPro" id="IPR043128">
    <property type="entry name" value="Rev_trsase/Diguanyl_cyclase"/>
</dbReference>
<keyword evidence="6" id="KW-0255">Endonuclease</keyword>
<dbReference type="InterPro" id="IPR010661">
    <property type="entry name" value="RVT_thumb"/>
</dbReference>
<dbReference type="GO" id="GO:0003964">
    <property type="term" value="F:RNA-directed DNA polymerase activity"/>
    <property type="evidence" value="ECO:0007669"/>
    <property type="project" value="UniProtKB-KW"/>
</dbReference>
<keyword evidence="10" id="KW-0812">Transmembrane</keyword>
<evidence type="ECO:0008006" key="16">
    <source>
        <dbReference type="Google" id="ProtNLM"/>
    </source>
</evidence>
<feature type="transmembrane region" description="Helical" evidence="10">
    <location>
        <begin position="522"/>
        <end position="546"/>
    </location>
</feature>
<evidence type="ECO:0000256" key="2">
    <source>
        <dbReference type="ARBA" id="ARBA00022679"/>
    </source>
</evidence>
<name>A0A8K1G5H8_9PASS</name>
<dbReference type="GO" id="GO:0008270">
    <property type="term" value="F:zinc ion binding"/>
    <property type="evidence" value="ECO:0007669"/>
    <property type="project" value="UniProtKB-KW"/>
</dbReference>
<dbReference type="SUPFAM" id="SSF56672">
    <property type="entry name" value="DNA/RNA polymerases"/>
    <property type="match status" value="1"/>
</dbReference>
<dbReference type="SUPFAM" id="SSF58069">
    <property type="entry name" value="Virus ectodomain"/>
    <property type="match status" value="1"/>
</dbReference>
<evidence type="ECO:0000259" key="11">
    <source>
        <dbReference type="PROSITE" id="PS50876"/>
    </source>
</evidence>
<dbReference type="GO" id="GO:0015074">
    <property type="term" value="P:DNA integration"/>
    <property type="evidence" value="ECO:0007669"/>
    <property type="project" value="InterPro"/>
</dbReference>
<evidence type="ECO:0000313" key="14">
    <source>
        <dbReference type="EMBL" id="TRZ12073.1"/>
    </source>
</evidence>
<dbReference type="InterPro" id="IPR018154">
    <property type="entry name" value="TLV/ENV_coat_polyprotein"/>
</dbReference>
<dbReference type="InterPro" id="IPR036397">
    <property type="entry name" value="RNaseH_sf"/>
</dbReference>
<evidence type="ECO:0000256" key="5">
    <source>
        <dbReference type="ARBA" id="ARBA00022723"/>
    </source>
</evidence>
<dbReference type="AlphaFoldDB" id="A0A8K1G5H8"/>
<reference evidence="14" key="1">
    <citation type="submission" date="2019-04" db="EMBL/GenBank/DDBJ databases">
        <title>Genome assembly of Zosterops borbonicus 15179.</title>
        <authorList>
            <person name="Leroy T."/>
            <person name="Anselmetti Y."/>
            <person name="Tilak M.-K."/>
            <person name="Nabholz B."/>
        </authorList>
    </citation>
    <scope>NUCLEOTIDE SEQUENCE</scope>
    <source>
        <strain evidence="14">HGM_15179</strain>
        <tissue evidence="14">Muscle</tissue>
    </source>
</reference>
<evidence type="ECO:0000256" key="10">
    <source>
        <dbReference type="SAM" id="Phobius"/>
    </source>
</evidence>
<dbReference type="Gene3D" id="3.30.70.270">
    <property type="match status" value="2"/>
</dbReference>
<evidence type="ECO:0000259" key="12">
    <source>
        <dbReference type="PROSITE" id="PS50878"/>
    </source>
</evidence>
<dbReference type="Proteomes" id="UP000796761">
    <property type="component" value="Unassembled WGS sequence"/>
</dbReference>
<dbReference type="PANTHER" id="PTHR41694">
    <property type="entry name" value="ENDOGENOUS RETROVIRUS GROUP K MEMBER POL PROTEIN"/>
    <property type="match status" value="1"/>
</dbReference>
<gene>
    <name evidence="14" type="ORF">HGM15179_015039</name>
</gene>
<dbReference type="SUPFAM" id="SSF53098">
    <property type="entry name" value="Ribonuclease H-like"/>
    <property type="match status" value="1"/>
</dbReference>
<keyword evidence="7" id="KW-0378">Hydrolase</keyword>
<feature type="domain" description="Integrase-type" evidence="11">
    <location>
        <begin position="221"/>
        <end position="262"/>
    </location>
</feature>
<dbReference type="Pfam" id="PF02022">
    <property type="entry name" value="Integrase_Zn"/>
    <property type="match status" value="1"/>
</dbReference>
<dbReference type="GO" id="GO:0035613">
    <property type="term" value="F:RNA stem-loop binding"/>
    <property type="evidence" value="ECO:0007669"/>
    <property type="project" value="TreeGrafter"/>
</dbReference>
<comment type="similarity">
    <text evidence="1">Belongs to the beta type-B retroviral polymerase family. HERV class-II K(HML-2) pol subfamily.</text>
</comment>
<organism evidence="14 15">
    <name type="scientific">Zosterops borbonicus</name>
    <dbReference type="NCBI Taxonomy" id="364589"/>
    <lineage>
        <taxon>Eukaryota</taxon>
        <taxon>Metazoa</taxon>
        <taxon>Chordata</taxon>
        <taxon>Craniata</taxon>
        <taxon>Vertebrata</taxon>
        <taxon>Euteleostomi</taxon>
        <taxon>Archelosauria</taxon>
        <taxon>Archosauria</taxon>
        <taxon>Dinosauria</taxon>
        <taxon>Saurischia</taxon>
        <taxon>Theropoda</taxon>
        <taxon>Coelurosauria</taxon>
        <taxon>Aves</taxon>
        <taxon>Neognathae</taxon>
        <taxon>Neoaves</taxon>
        <taxon>Telluraves</taxon>
        <taxon>Australaves</taxon>
        <taxon>Passeriformes</taxon>
        <taxon>Sylvioidea</taxon>
        <taxon>Zosteropidae</taxon>
        <taxon>Zosterops</taxon>
    </lineage>
</organism>
<dbReference type="Gene3D" id="1.10.10.200">
    <property type="match status" value="1"/>
</dbReference>
<evidence type="ECO:0000256" key="8">
    <source>
        <dbReference type="ARBA" id="ARBA00022918"/>
    </source>
</evidence>
<evidence type="ECO:0000256" key="1">
    <source>
        <dbReference type="ARBA" id="ARBA00010879"/>
    </source>
</evidence>
<keyword evidence="9" id="KW-0862">Zinc</keyword>
<keyword evidence="10" id="KW-1133">Transmembrane helix</keyword>
<keyword evidence="5" id="KW-0479">Metal-binding</keyword>
<evidence type="ECO:0000313" key="15">
    <source>
        <dbReference type="Proteomes" id="UP000796761"/>
    </source>
</evidence>
<keyword evidence="3" id="KW-0548">Nucleotidyltransferase</keyword>
<feature type="domain" description="Reverse transcriptase" evidence="12">
    <location>
        <begin position="1"/>
        <end position="81"/>
    </location>
</feature>